<keyword evidence="4" id="KW-1185">Reference proteome</keyword>
<feature type="domain" description="Chlorhexidine efflux transporter" evidence="2">
    <location>
        <begin position="72"/>
        <end position="134"/>
    </location>
</feature>
<dbReference type="RefSeq" id="WP_406647706.1">
    <property type="nucleotide sequence ID" value="NZ_CP123584.1"/>
</dbReference>
<keyword evidence="1" id="KW-0472">Membrane</keyword>
<keyword evidence="1" id="KW-1133">Transmembrane helix</keyword>
<protein>
    <submittedName>
        <fullName evidence="3">PACE efflux transporter</fullName>
    </submittedName>
</protein>
<feature type="domain" description="Chlorhexidine efflux transporter" evidence="2">
    <location>
        <begin position="2"/>
        <end position="62"/>
    </location>
</feature>
<feature type="transmembrane region" description="Helical" evidence="1">
    <location>
        <begin position="107"/>
        <end position="127"/>
    </location>
</feature>
<dbReference type="EMBL" id="CP123584">
    <property type="protein sequence ID" value="WZK89427.1"/>
    <property type="molecule type" value="Genomic_DNA"/>
</dbReference>
<dbReference type="Pfam" id="PF05232">
    <property type="entry name" value="BTP"/>
    <property type="match status" value="2"/>
</dbReference>
<feature type="transmembrane region" description="Helical" evidence="1">
    <location>
        <begin position="79"/>
        <end position="101"/>
    </location>
</feature>
<gene>
    <name evidence="3" type="ORF">QEZ52_02420</name>
</gene>
<reference evidence="3 4" key="1">
    <citation type="submission" date="2023-04" db="EMBL/GenBank/DDBJ databases">
        <title>Complete genome sequence of Alisedimentitalea scapharcae.</title>
        <authorList>
            <person name="Rong J.-C."/>
            <person name="Yi M.-L."/>
            <person name="Zhao Q."/>
        </authorList>
    </citation>
    <scope>NUCLEOTIDE SEQUENCE [LARGE SCALE GENOMIC DNA]</scope>
    <source>
        <strain evidence="3 4">KCTC 42119</strain>
    </source>
</reference>
<feature type="transmembrane region" description="Helical" evidence="1">
    <location>
        <begin position="12"/>
        <end position="31"/>
    </location>
</feature>
<dbReference type="NCBIfam" id="NF033664">
    <property type="entry name" value="PACE_transport"/>
    <property type="match status" value="1"/>
</dbReference>
<proteinExistence type="predicted"/>
<name>A0ABZ2XU07_9RHOB</name>
<evidence type="ECO:0000313" key="3">
    <source>
        <dbReference type="EMBL" id="WZK89427.1"/>
    </source>
</evidence>
<sequence length="139" mass="16116">MRTFKDRIRHTILFELFALAIVSFGAAWITGHPVHSMGALSLMFSLIAMTWNFAFNWLFDLWDQKYRNMAPRGPGLRAVHAILFEAVMLVVGIFVTAWWLAIGYWEALILDLGFSAFFLIYAYVYNWTYDLVFPVPRPA</sequence>
<feature type="transmembrane region" description="Helical" evidence="1">
    <location>
        <begin position="37"/>
        <end position="59"/>
    </location>
</feature>
<keyword evidence="1" id="KW-0812">Transmembrane</keyword>
<accession>A0ABZ2XU07</accession>
<evidence type="ECO:0000259" key="2">
    <source>
        <dbReference type="Pfam" id="PF05232"/>
    </source>
</evidence>
<organism evidence="3 4">
    <name type="scientific">Aliisedimentitalea scapharcae</name>
    <dbReference type="NCBI Taxonomy" id="1524259"/>
    <lineage>
        <taxon>Bacteria</taxon>
        <taxon>Pseudomonadati</taxon>
        <taxon>Pseudomonadota</taxon>
        <taxon>Alphaproteobacteria</taxon>
        <taxon>Rhodobacterales</taxon>
        <taxon>Roseobacteraceae</taxon>
        <taxon>Aliisedimentitalea</taxon>
    </lineage>
</organism>
<dbReference type="InterPro" id="IPR058208">
    <property type="entry name" value="PACE"/>
</dbReference>
<evidence type="ECO:0000256" key="1">
    <source>
        <dbReference type="SAM" id="Phobius"/>
    </source>
</evidence>
<dbReference type="InterPro" id="IPR007896">
    <property type="entry name" value="BTP_bacteria"/>
</dbReference>
<dbReference type="Proteomes" id="UP001623232">
    <property type="component" value="Chromosome"/>
</dbReference>
<evidence type="ECO:0000313" key="4">
    <source>
        <dbReference type="Proteomes" id="UP001623232"/>
    </source>
</evidence>